<name>A0A6C0AVI4_9ZZZZ</name>
<dbReference type="AlphaFoldDB" id="A0A6C0AVI4"/>
<protein>
    <submittedName>
        <fullName evidence="1">Uncharacterized protein</fullName>
    </submittedName>
</protein>
<reference evidence="1" key="1">
    <citation type="journal article" date="2020" name="Nature">
        <title>Giant virus diversity and host interactions through global metagenomics.</title>
        <authorList>
            <person name="Schulz F."/>
            <person name="Roux S."/>
            <person name="Paez-Espino D."/>
            <person name="Jungbluth S."/>
            <person name="Walsh D.A."/>
            <person name="Denef V.J."/>
            <person name="McMahon K.D."/>
            <person name="Konstantinidis K.T."/>
            <person name="Eloe-Fadrosh E.A."/>
            <person name="Kyrpides N.C."/>
            <person name="Woyke T."/>
        </authorList>
    </citation>
    <scope>NUCLEOTIDE SEQUENCE</scope>
    <source>
        <strain evidence="1">GVMAG-S-ERX555965-48</strain>
    </source>
</reference>
<sequence length="136" mass="15670">MELSFNNSNQFKKSNKTVYDNLNHWARMRTILRTSWNGNYTGKSYNGQPRKIGGFRATQNAGDWLSRQNYSCKGPNPLCNMVYTGGINRMRGGIKQNCDDQGVPVSNTNVRYVYDSSIFTRYAKQRAYNPIYNTEN</sequence>
<accession>A0A6C0AVI4</accession>
<dbReference type="EMBL" id="MN738770">
    <property type="protein sequence ID" value="QHS83947.1"/>
    <property type="molecule type" value="Genomic_DNA"/>
</dbReference>
<organism evidence="1">
    <name type="scientific">viral metagenome</name>
    <dbReference type="NCBI Taxonomy" id="1070528"/>
    <lineage>
        <taxon>unclassified sequences</taxon>
        <taxon>metagenomes</taxon>
        <taxon>organismal metagenomes</taxon>
    </lineage>
</organism>
<proteinExistence type="predicted"/>
<evidence type="ECO:0000313" key="1">
    <source>
        <dbReference type="EMBL" id="QHS83947.1"/>
    </source>
</evidence>